<dbReference type="OrthoDB" id="47330at2759"/>
<dbReference type="InterPro" id="IPR027417">
    <property type="entry name" value="P-loop_NTPase"/>
</dbReference>
<comment type="caution">
    <text evidence="5">The sequence shown here is derived from an EMBL/GenBank/DDBJ whole genome shotgun (WGS) entry which is preliminary data.</text>
</comment>
<organism evidence="5 6">
    <name type="scientific">Protea cynaroides</name>
    <dbReference type="NCBI Taxonomy" id="273540"/>
    <lineage>
        <taxon>Eukaryota</taxon>
        <taxon>Viridiplantae</taxon>
        <taxon>Streptophyta</taxon>
        <taxon>Embryophyta</taxon>
        <taxon>Tracheophyta</taxon>
        <taxon>Spermatophyta</taxon>
        <taxon>Magnoliopsida</taxon>
        <taxon>Proteales</taxon>
        <taxon>Proteaceae</taxon>
        <taxon>Protea</taxon>
    </lineage>
</organism>
<dbReference type="SMART" id="SM00382">
    <property type="entry name" value="AAA"/>
    <property type="match status" value="1"/>
</dbReference>
<reference evidence="5" key="1">
    <citation type="journal article" date="2023" name="Plant J.">
        <title>The genome of the king protea, Protea cynaroides.</title>
        <authorList>
            <person name="Chang J."/>
            <person name="Duong T.A."/>
            <person name="Schoeman C."/>
            <person name="Ma X."/>
            <person name="Roodt D."/>
            <person name="Barker N."/>
            <person name="Li Z."/>
            <person name="Van de Peer Y."/>
            <person name="Mizrachi E."/>
        </authorList>
    </citation>
    <scope>NUCLEOTIDE SEQUENCE</scope>
    <source>
        <tissue evidence="5">Young leaves</tissue>
    </source>
</reference>
<keyword evidence="6" id="KW-1185">Reference proteome</keyword>
<dbReference type="InterPro" id="IPR050130">
    <property type="entry name" value="ClpA_ClpB"/>
</dbReference>
<dbReference type="GO" id="GO:0034605">
    <property type="term" value="P:cellular response to heat"/>
    <property type="evidence" value="ECO:0007669"/>
    <property type="project" value="TreeGrafter"/>
</dbReference>
<evidence type="ECO:0000259" key="3">
    <source>
        <dbReference type="SMART" id="SM00382"/>
    </source>
</evidence>
<dbReference type="InterPro" id="IPR003593">
    <property type="entry name" value="AAA+_ATPase"/>
</dbReference>
<sequence>MSEPSVEEAIVMLQDLRKHYESFHNVGYTDEALVAAVRLSKQYISGRFLPDKAIDVTDEAGAHVQPRQASSHVSTQVQSVTELDIQRIVSSWTGIPLEKISQEEWPPPQEGKKILHEHVIGQDEAVVAISQTIRGARVGVRNPDRPIASFIFTGPTGVGKTELAKVLAAEYFGTKEAMIRLDMSKYMEIHSVSKLIGSPPGYIGHDAGGQLTEAVRRWCHTVVLFDEIEKAHPDVFNILLQGGKTASNEVKSKVAEELGKYFRPEFLNRLDEVIVFRQLTKLEMKKIAGKMLDEVCKRLEAKKIMVQVSKTFKDRVVEEGYCPQYGARPMKRTITRLLKDKIADKILSGETKEGDLITVSGANGELIIRKPFVQKK</sequence>
<accession>A0A9Q0QVX9</accession>
<evidence type="ECO:0000256" key="2">
    <source>
        <dbReference type="ARBA" id="ARBA00022840"/>
    </source>
</evidence>
<keyword evidence="2" id="KW-0067">ATP-binding</keyword>
<dbReference type="InterPro" id="IPR019489">
    <property type="entry name" value="Clp_ATPase_C"/>
</dbReference>
<proteinExistence type="predicted"/>
<dbReference type="EMBL" id="JAMYWD010000004">
    <property type="protein sequence ID" value="KAJ4973694.1"/>
    <property type="molecule type" value="Genomic_DNA"/>
</dbReference>
<protein>
    <submittedName>
        <fullName evidence="5">Uncharacterized protein</fullName>
    </submittedName>
</protein>
<dbReference type="Pfam" id="PF10431">
    <property type="entry name" value="ClpB_D2-small"/>
    <property type="match status" value="1"/>
</dbReference>
<dbReference type="PANTHER" id="PTHR11638">
    <property type="entry name" value="ATP-DEPENDENT CLP PROTEASE"/>
    <property type="match status" value="1"/>
</dbReference>
<dbReference type="Proteomes" id="UP001141806">
    <property type="component" value="Unassembled WGS sequence"/>
</dbReference>
<keyword evidence="1" id="KW-0547">Nucleotide-binding</keyword>
<dbReference type="InterPro" id="IPR001270">
    <property type="entry name" value="ClpA/B"/>
</dbReference>
<dbReference type="AlphaFoldDB" id="A0A9Q0QVX9"/>
<name>A0A9Q0QVX9_9MAGN</name>
<dbReference type="GO" id="GO:0005737">
    <property type="term" value="C:cytoplasm"/>
    <property type="evidence" value="ECO:0007669"/>
    <property type="project" value="TreeGrafter"/>
</dbReference>
<dbReference type="Pfam" id="PF17871">
    <property type="entry name" value="AAA_lid_9"/>
    <property type="match status" value="1"/>
</dbReference>
<dbReference type="Pfam" id="PF07724">
    <property type="entry name" value="AAA_2"/>
    <property type="match status" value="1"/>
</dbReference>
<dbReference type="SUPFAM" id="SSF52540">
    <property type="entry name" value="P-loop containing nucleoside triphosphate hydrolases"/>
    <property type="match status" value="2"/>
</dbReference>
<dbReference type="Gene3D" id="3.40.50.300">
    <property type="entry name" value="P-loop containing nucleotide triphosphate hydrolases"/>
    <property type="match status" value="2"/>
</dbReference>
<dbReference type="GO" id="GO:0016887">
    <property type="term" value="F:ATP hydrolysis activity"/>
    <property type="evidence" value="ECO:0007669"/>
    <property type="project" value="InterPro"/>
</dbReference>
<dbReference type="InterPro" id="IPR003959">
    <property type="entry name" value="ATPase_AAA_core"/>
</dbReference>
<evidence type="ECO:0000313" key="5">
    <source>
        <dbReference type="EMBL" id="KAJ4973694.1"/>
    </source>
</evidence>
<dbReference type="InterPro" id="IPR041546">
    <property type="entry name" value="ClpA/ClpB_AAA_lid"/>
</dbReference>
<dbReference type="SMART" id="SM01086">
    <property type="entry name" value="ClpB_D2-small"/>
    <property type="match status" value="1"/>
</dbReference>
<dbReference type="Gene3D" id="1.10.8.60">
    <property type="match status" value="1"/>
</dbReference>
<feature type="domain" description="AAA+ ATPase" evidence="3">
    <location>
        <begin position="146"/>
        <end position="280"/>
    </location>
</feature>
<gene>
    <name evidence="5" type="ORF">NE237_006868</name>
</gene>
<dbReference type="PRINTS" id="PR00300">
    <property type="entry name" value="CLPPROTEASEA"/>
</dbReference>
<dbReference type="GO" id="GO:0005524">
    <property type="term" value="F:ATP binding"/>
    <property type="evidence" value="ECO:0007669"/>
    <property type="project" value="UniProtKB-KW"/>
</dbReference>
<evidence type="ECO:0000313" key="6">
    <source>
        <dbReference type="Proteomes" id="UP001141806"/>
    </source>
</evidence>
<evidence type="ECO:0000259" key="4">
    <source>
        <dbReference type="SMART" id="SM01086"/>
    </source>
</evidence>
<feature type="domain" description="Clp ATPase C-terminal" evidence="4">
    <location>
        <begin position="279"/>
        <end position="368"/>
    </location>
</feature>
<evidence type="ECO:0000256" key="1">
    <source>
        <dbReference type="ARBA" id="ARBA00022741"/>
    </source>
</evidence>
<dbReference type="PANTHER" id="PTHR11638:SF189">
    <property type="entry name" value="CLP R DOMAIN-CONTAINING PROTEIN"/>
    <property type="match status" value="1"/>
</dbReference>
<dbReference type="CDD" id="cd19499">
    <property type="entry name" value="RecA-like_ClpB_Hsp104-like"/>
    <property type="match status" value="1"/>
</dbReference>